<proteinExistence type="predicted"/>
<dbReference type="AlphaFoldDB" id="A0A229NWZ3"/>
<evidence type="ECO:0000313" key="1">
    <source>
        <dbReference type="EMBL" id="OXM14453.1"/>
    </source>
</evidence>
<organism evidence="1 2">
    <name type="scientific">Paenibacillus herberti</name>
    <dbReference type="NCBI Taxonomy" id="1619309"/>
    <lineage>
        <taxon>Bacteria</taxon>
        <taxon>Bacillati</taxon>
        <taxon>Bacillota</taxon>
        <taxon>Bacilli</taxon>
        <taxon>Bacillales</taxon>
        <taxon>Paenibacillaceae</taxon>
        <taxon>Paenibacillus</taxon>
    </lineage>
</organism>
<gene>
    <name evidence="1" type="ORF">CGZ75_16045</name>
</gene>
<dbReference type="Proteomes" id="UP000215145">
    <property type="component" value="Unassembled WGS sequence"/>
</dbReference>
<accession>A0A229NWZ3</accession>
<dbReference type="RefSeq" id="WP_089525276.1">
    <property type="nucleotide sequence ID" value="NZ_NMUQ01000002.1"/>
</dbReference>
<keyword evidence="2" id="KW-1185">Reference proteome</keyword>
<protein>
    <submittedName>
        <fullName evidence="1">Uncharacterized protein</fullName>
    </submittedName>
</protein>
<dbReference type="OrthoDB" id="2623343at2"/>
<name>A0A229NWZ3_9BACL</name>
<sequence length="153" mass="18059">MFDWTEKYKSTNKELREISHPRFHLKKAAFESPLAMTELARFISSASALLEDNVMNSYSAKDKTVRELLFNDVAPHFENVKIVYYEDEISVVNMQFLKEDSKTMFHSTSTGIIQVIYDLYRTNDRSIWTSGKERELTWYSVKVNELYRAHLRS</sequence>
<comment type="caution">
    <text evidence="1">The sequence shown here is derived from an EMBL/GenBank/DDBJ whole genome shotgun (WGS) entry which is preliminary data.</text>
</comment>
<evidence type="ECO:0000313" key="2">
    <source>
        <dbReference type="Proteomes" id="UP000215145"/>
    </source>
</evidence>
<dbReference type="EMBL" id="NMUQ01000002">
    <property type="protein sequence ID" value="OXM14453.1"/>
    <property type="molecule type" value="Genomic_DNA"/>
</dbReference>
<reference evidence="1 2" key="1">
    <citation type="submission" date="2017-07" db="EMBL/GenBank/DDBJ databases">
        <title>Paenibacillus herberti R33 genome sequencing and assembly.</title>
        <authorList>
            <person name="Su W."/>
        </authorList>
    </citation>
    <scope>NUCLEOTIDE SEQUENCE [LARGE SCALE GENOMIC DNA]</scope>
    <source>
        <strain evidence="1 2">R33</strain>
    </source>
</reference>